<keyword evidence="3" id="KW-1185">Reference proteome</keyword>
<accession>A0A8S9YHD7</accession>
<keyword evidence="1" id="KW-0472">Membrane</keyword>
<comment type="caution">
    <text evidence="2">The sequence shown here is derived from an EMBL/GenBank/DDBJ whole genome shotgun (WGS) entry which is preliminary data.</text>
</comment>
<dbReference type="AlphaFoldDB" id="A0A8S9YHD7"/>
<gene>
    <name evidence="2" type="ORF">EG68_12554</name>
</gene>
<sequence>MYFWSASQSYILFTYWMSVLIYSAHNSELFVLLF</sequence>
<keyword evidence="1" id="KW-1133">Transmembrane helix</keyword>
<reference evidence="2" key="1">
    <citation type="submission" date="2019-07" db="EMBL/GenBank/DDBJ databases">
        <title>Annotation for the trematode Paragonimus miyazaki's.</title>
        <authorList>
            <person name="Choi Y.-J."/>
        </authorList>
    </citation>
    <scope>NUCLEOTIDE SEQUENCE</scope>
    <source>
        <strain evidence="2">Japan</strain>
    </source>
</reference>
<name>A0A8S9YHD7_9TREM</name>
<evidence type="ECO:0000256" key="1">
    <source>
        <dbReference type="SAM" id="Phobius"/>
    </source>
</evidence>
<evidence type="ECO:0000313" key="2">
    <source>
        <dbReference type="EMBL" id="KAF7233897.1"/>
    </source>
</evidence>
<evidence type="ECO:0000313" key="3">
    <source>
        <dbReference type="Proteomes" id="UP000822476"/>
    </source>
</evidence>
<proteinExistence type="predicted"/>
<protein>
    <submittedName>
        <fullName evidence="2">Uncharacterized protein</fullName>
    </submittedName>
</protein>
<feature type="transmembrane region" description="Helical" evidence="1">
    <location>
        <begin position="12"/>
        <end position="33"/>
    </location>
</feature>
<keyword evidence="1" id="KW-0812">Transmembrane</keyword>
<organism evidence="2 3">
    <name type="scientific">Paragonimus skrjabini miyazakii</name>
    <dbReference type="NCBI Taxonomy" id="59628"/>
    <lineage>
        <taxon>Eukaryota</taxon>
        <taxon>Metazoa</taxon>
        <taxon>Spiralia</taxon>
        <taxon>Lophotrochozoa</taxon>
        <taxon>Platyhelminthes</taxon>
        <taxon>Trematoda</taxon>
        <taxon>Digenea</taxon>
        <taxon>Plagiorchiida</taxon>
        <taxon>Troglotremata</taxon>
        <taxon>Troglotrematidae</taxon>
        <taxon>Paragonimus</taxon>
    </lineage>
</organism>
<dbReference type="Proteomes" id="UP000822476">
    <property type="component" value="Unassembled WGS sequence"/>
</dbReference>
<dbReference type="EMBL" id="JTDE01015841">
    <property type="protein sequence ID" value="KAF7233897.1"/>
    <property type="molecule type" value="Genomic_DNA"/>
</dbReference>